<organism evidence="1">
    <name type="scientific">uncultured Caudovirales phage</name>
    <dbReference type="NCBI Taxonomy" id="2100421"/>
    <lineage>
        <taxon>Viruses</taxon>
        <taxon>Duplodnaviria</taxon>
        <taxon>Heunggongvirae</taxon>
        <taxon>Uroviricota</taxon>
        <taxon>Caudoviricetes</taxon>
        <taxon>Peduoviridae</taxon>
        <taxon>Maltschvirus</taxon>
        <taxon>Maltschvirus maltsch</taxon>
    </lineage>
</organism>
<accession>A0A6J7WAT7</accession>
<reference evidence="1" key="1">
    <citation type="submission" date="2020-05" db="EMBL/GenBank/DDBJ databases">
        <authorList>
            <person name="Chiriac C."/>
            <person name="Salcher M."/>
            <person name="Ghai R."/>
            <person name="Kavagutti S V."/>
        </authorList>
    </citation>
    <scope>NUCLEOTIDE SEQUENCE</scope>
</reference>
<sequence length="261" mass="26855">MTFWVAGAVIGSAVIGSSAANKASNTQAAAATQSADVSKQISDQQIALAREQYAANVGLQEPFRQAGIKGQNRLMDVLGLSGNTGAQGYGSAAKDFSMSDFTADPGYAFRLSEGQKAVERSAAARGGLLSGGTGKALQRFGQDLGSQEYTNAFNRYQTNRANLLQPLQSLAGQGQTTANTIGNYGQTMVGDVNSSLGNYGTNASNALVGGANARASGYVGGANALTSALGTGLNYYQNQSYINRMPTTATFPWNPAGMASS</sequence>
<dbReference type="EMBL" id="LR798210">
    <property type="protein sequence ID" value="CAB5187196.1"/>
    <property type="molecule type" value="Genomic_DNA"/>
</dbReference>
<evidence type="ECO:0008006" key="2">
    <source>
        <dbReference type="Google" id="ProtNLM"/>
    </source>
</evidence>
<proteinExistence type="predicted"/>
<protein>
    <recommendedName>
        <fullName evidence="2">DNA transfer protein</fullName>
    </recommendedName>
</protein>
<evidence type="ECO:0000313" key="1">
    <source>
        <dbReference type="EMBL" id="CAB5187196.1"/>
    </source>
</evidence>
<name>A0A6J7WAT7_9CAUD</name>
<gene>
    <name evidence="1" type="ORF">UFOVP160_16</name>
</gene>